<dbReference type="Proteomes" id="UP000078397">
    <property type="component" value="Unassembled WGS sequence"/>
</dbReference>
<dbReference type="AlphaFoldDB" id="A0A179F0X5"/>
<proteinExistence type="predicted"/>
<dbReference type="EMBL" id="LSBJ02000013">
    <property type="protein sequence ID" value="OAQ58799.1"/>
    <property type="molecule type" value="Genomic_DNA"/>
</dbReference>
<accession>A0A179F0X5</accession>
<comment type="caution">
    <text evidence="1">The sequence shown here is derived from an EMBL/GenBank/DDBJ whole genome shotgun (WGS) entry which is preliminary data.</text>
</comment>
<name>A0A179F0X5_METCM</name>
<sequence length="223" mass="26043">MHVQQQVVKFDELSEFQWQVATQAFNWASRSLEEKAQMFLCHHNWRHFYIQLCSDTAWKLVMQHRKSNKMLATMILDYLDDNDIRIFLNQETRPKYLSILHLMTVERITVAAENATEEKRRNLLQGFDKKGEVLEQLTGSQIRRRSKLDNSKSHKSEQPNIYIATGDFMSTLAESARRCSYCLEDYSDLSSFIFRCSAHTVHQSRCSGKGDTPCPACWNYSSV</sequence>
<evidence type="ECO:0000313" key="2">
    <source>
        <dbReference type="Proteomes" id="UP000078397"/>
    </source>
</evidence>
<gene>
    <name evidence="1" type="ORF">VFPPC_16926</name>
</gene>
<dbReference type="GeneID" id="28858672"/>
<keyword evidence="2" id="KW-1185">Reference proteome</keyword>
<evidence type="ECO:0000313" key="1">
    <source>
        <dbReference type="EMBL" id="OAQ58799.1"/>
    </source>
</evidence>
<organism evidence="1 2">
    <name type="scientific">Pochonia chlamydosporia 170</name>
    <dbReference type="NCBI Taxonomy" id="1380566"/>
    <lineage>
        <taxon>Eukaryota</taxon>
        <taxon>Fungi</taxon>
        <taxon>Dikarya</taxon>
        <taxon>Ascomycota</taxon>
        <taxon>Pezizomycotina</taxon>
        <taxon>Sordariomycetes</taxon>
        <taxon>Hypocreomycetidae</taxon>
        <taxon>Hypocreales</taxon>
        <taxon>Clavicipitaceae</taxon>
        <taxon>Pochonia</taxon>
    </lineage>
</organism>
<dbReference type="RefSeq" id="XP_018136896.1">
    <property type="nucleotide sequence ID" value="XM_018294678.2"/>
</dbReference>
<protein>
    <submittedName>
        <fullName evidence="1">Uncharacterized protein</fullName>
    </submittedName>
</protein>
<dbReference type="KEGG" id="pchm:VFPPC_16926"/>
<reference evidence="1 2" key="1">
    <citation type="journal article" date="2016" name="PLoS Pathog.">
        <title>Biosynthesis of antibiotic leucinostatins in bio-control fungus Purpureocillium lilacinum and their inhibition on phytophthora revealed by genome mining.</title>
        <authorList>
            <person name="Wang G."/>
            <person name="Liu Z."/>
            <person name="Lin R."/>
            <person name="Li E."/>
            <person name="Mao Z."/>
            <person name="Ling J."/>
            <person name="Yang Y."/>
            <person name="Yin W.B."/>
            <person name="Xie B."/>
        </authorList>
    </citation>
    <scope>NUCLEOTIDE SEQUENCE [LARGE SCALE GENOMIC DNA]</scope>
    <source>
        <strain evidence="1">170</strain>
    </source>
</reference>